<dbReference type="Gene3D" id="1.20.5.4130">
    <property type="match status" value="1"/>
</dbReference>
<protein>
    <submittedName>
        <fullName evidence="1">Uncharacterized protein</fullName>
    </submittedName>
</protein>
<dbReference type="EMBL" id="JACGWK010000013">
    <property type="protein sequence ID" value="KAL0318460.1"/>
    <property type="molecule type" value="Genomic_DNA"/>
</dbReference>
<name>A0AAW2LJ56_9LAMI</name>
<reference evidence="1" key="2">
    <citation type="journal article" date="2024" name="Plant">
        <title>Genomic evolution and insights into agronomic trait innovations of Sesamum species.</title>
        <authorList>
            <person name="Miao H."/>
            <person name="Wang L."/>
            <person name="Qu L."/>
            <person name="Liu H."/>
            <person name="Sun Y."/>
            <person name="Le M."/>
            <person name="Wang Q."/>
            <person name="Wei S."/>
            <person name="Zheng Y."/>
            <person name="Lin W."/>
            <person name="Duan Y."/>
            <person name="Cao H."/>
            <person name="Xiong S."/>
            <person name="Wang X."/>
            <person name="Wei L."/>
            <person name="Li C."/>
            <person name="Ma Q."/>
            <person name="Ju M."/>
            <person name="Zhao R."/>
            <person name="Li G."/>
            <person name="Mu C."/>
            <person name="Tian Q."/>
            <person name="Mei H."/>
            <person name="Zhang T."/>
            <person name="Gao T."/>
            <person name="Zhang H."/>
        </authorList>
    </citation>
    <scope>NUCLEOTIDE SEQUENCE</scope>
    <source>
        <strain evidence="1">G01</strain>
    </source>
</reference>
<reference evidence="1" key="1">
    <citation type="submission" date="2020-06" db="EMBL/GenBank/DDBJ databases">
        <authorList>
            <person name="Li T."/>
            <person name="Hu X."/>
            <person name="Zhang T."/>
            <person name="Song X."/>
            <person name="Zhang H."/>
            <person name="Dai N."/>
            <person name="Sheng W."/>
            <person name="Hou X."/>
            <person name="Wei L."/>
        </authorList>
    </citation>
    <scope>NUCLEOTIDE SEQUENCE</scope>
    <source>
        <strain evidence="1">G01</strain>
        <tissue evidence="1">Leaf</tissue>
    </source>
</reference>
<proteinExistence type="predicted"/>
<gene>
    <name evidence="1" type="ORF">Sangu_2002200</name>
</gene>
<sequence length="140" mass="15820">MEDLGRQISIVADEAEDIIDLHVVYQLGEGSRDHKSDPMAALSSFCQDIDRVVEKIDSITEGLMKMEEEWGNVLEQKPVPSLLPSSSTPLVTGKNTMVGFDEYLVQIMDELTRDDSDLLILPIVEWEVLHLKNIVSKKFF</sequence>
<accession>A0AAW2LJ56</accession>
<dbReference type="AlphaFoldDB" id="A0AAW2LJ56"/>
<evidence type="ECO:0000313" key="1">
    <source>
        <dbReference type="EMBL" id="KAL0318460.1"/>
    </source>
</evidence>
<comment type="caution">
    <text evidence="1">The sequence shown here is derived from an EMBL/GenBank/DDBJ whole genome shotgun (WGS) entry which is preliminary data.</text>
</comment>
<organism evidence="1">
    <name type="scientific">Sesamum angustifolium</name>
    <dbReference type="NCBI Taxonomy" id="2727405"/>
    <lineage>
        <taxon>Eukaryota</taxon>
        <taxon>Viridiplantae</taxon>
        <taxon>Streptophyta</taxon>
        <taxon>Embryophyta</taxon>
        <taxon>Tracheophyta</taxon>
        <taxon>Spermatophyta</taxon>
        <taxon>Magnoliopsida</taxon>
        <taxon>eudicotyledons</taxon>
        <taxon>Gunneridae</taxon>
        <taxon>Pentapetalae</taxon>
        <taxon>asterids</taxon>
        <taxon>lamiids</taxon>
        <taxon>Lamiales</taxon>
        <taxon>Pedaliaceae</taxon>
        <taxon>Sesamum</taxon>
    </lineage>
</organism>